<dbReference type="EMBL" id="HBUF01259265">
    <property type="protein sequence ID" value="CAG6682448.1"/>
    <property type="molecule type" value="Transcribed_RNA"/>
</dbReference>
<dbReference type="InterPro" id="IPR004244">
    <property type="entry name" value="Transposase_22"/>
</dbReference>
<evidence type="ECO:0000256" key="1">
    <source>
        <dbReference type="SAM" id="MobiDB-lite"/>
    </source>
</evidence>
<protein>
    <submittedName>
        <fullName evidence="2">Uncharacterized protein</fullName>
    </submittedName>
</protein>
<reference evidence="2" key="1">
    <citation type="submission" date="2021-05" db="EMBL/GenBank/DDBJ databases">
        <authorList>
            <person name="Alioto T."/>
            <person name="Alioto T."/>
            <person name="Gomez Garrido J."/>
        </authorList>
    </citation>
    <scope>NUCLEOTIDE SEQUENCE</scope>
</reference>
<dbReference type="PANTHER" id="PTHR11505">
    <property type="entry name" value="L1 TRANSPOSABLE ELEMENT-RELATED"/>
    <property type="match status" value="1"/>
</dbReference>
<dbReference type="Gene3D" id="3.30.70.1820">
    <property type="entry name" value="L1 transposable element, RRM domain"/>
    <property type="match status" value="1"/>
</dbReference>
<organism evidence="2">
    <name type="scientific">Cacopsylla melanoneura</name>
    <dbReference type="NCBI Taxonomy" id="428564"/>
    <lineage>
        <taxon>Eukaryota</taxon>
        <taxon>Metazoa</taxon>
        <taxon>Ecdysozoa</taxon>
        <taxon>Arthropoda</taxon>
        <taxon>Hexapoda</taxon>
        <taxon>Insecta</taxon>
        <taxon>Pterygota</taxon>
        <taxon>Neoptera</taxon>
        <taxon>Paraneoptera</taxon>
        <taxon>Hemiptera</taxon>
        <taxon>Sternorrhyncha</taxon>
        <taxon>Psylloidea</taxon>
        <taxon>Psyllidae</taxon>
        <taxon>Psyllinae</taxon>
        <taxon>Cacopsylla</taxon>
    </lineage>
</organism>
<accession>A0A8D8T6Y9</accession>
<dbReference type="AlphaFoldDB" id="A0A8D8T6Y9"/>
<name>A0A8D8T6Y9_9HEMI</name>
<feature type="region of interest" description="Disordered" evidence="1">
    <location>
        <begin position="123"/>
        <end position="142"/>
    </location>
</feature>
<sequence length="268" mass="29954">MASNSEKRIDQLVKTMKTFESMLAQARSDDPTNSAAAAGSKVTLDLIHQLFVMFKDQVMADISELRARLTSQDDHLDRLETYSRRNCVLVHGIPEAGAQSEEQCLMAACNLFSTKLQVATDPTSLDRAHRLGPPRSGPQTRPRPVIVKFKSYFDKRAVYTNKSKLKGQPELITESLTKTRHGIFNKARDHFSSRRVWTSDGKVIVKIEGAENLKVLATHRELEALIAAHPTPHPDALRPRERQQELFRNINSRRGAGNSGTTEAAVIT</sequence>
<proteinExistence type="predicted"/>
<evidence type="ECO:0000313" key="2">
    <source>
        <dbReference type="EMBL" id="CAG6682448.1"/>
    </source>
</evidence>